<feature type="region of interest" description="Disordered" evidence="1">
    <location>
        <begin position="208"/>
        <end position="257"/>
    </location>
</feature>
<reference evidence="2 3" key="1">
    <citation type="submission" date="2024-01" db="EMBL/GenBank/DDBJ databases">
        <title>Comparative genomics of Cryptococcus and Kwoniella reveals pathogenesis evolution and contrasting modes of karyotype evolution via chromosome fusion or intercentromeric recombination.</title>
        <authorList>
            <person name="Coelho M.A."/>
            <person name="David-Palma M."/>
            <person name="Shea T."/>
            <person name="Bowers K."/>
            <person name="McGinley-Smith S."/>
            <person name="Mohammad A.W."/>
            <person name="Gnirke A."/>
            <person name="Yurkov A.M."/>
            <person name="Nowrousian M."/>
            <person name="Sun S."/>
            <person name="Cuomo C.A."/>
            <person name="Heitman J."/>
        </authorList>
    </citation>
    <scope>NUCLEOTIDE SEQUENCE [LARGE SCALE GENOMIC DNA]</scope>
    <source>
        <strain evidence="2 3">7685027</strain>
    </source>
</reference>
<dbReference type="RefSeq" id="XP_064723713.1">
    <property type="nucleotide sequence ID" value="XM_064867641.1"/>
</dbReference>
<evidence type="ECO:0000256" key="1">
    <source>
        <dbReference type="SAM" id="MobiDB-lite"/>
    </source>
</evidence>
<evidence type="ECO:0000313" key="3">
    <source>
        <dbReference type="Proteomes" id="UP001432216"/>
    </source>
</evidence>
<organism evidence="2 3">
    <name type="scientific">Cryptococcus decagattii</name>
    <dbReference type="NCBI Taxonomy" id="1859122"/>
    <lineage>
        <taxon>Eukaryota</taxon>
        <taxon>Fungi</taxon>
        <taxon>Dikarya</taxon>
        <taxon>Basidiomycota</taxon>
        <taxon>Agaricomycotina</taxon>
        <taxon>Tremellomycetes</taxon>
        <taxon>Tremellales</taxon>
        <taxon>Cryptococcaceae</taxon>
        <taxon>Cryptococcus</taxon>
        <taxon>Cryptococcus gattii species complex</taxon>
    </lineage>
</organism>
<accession>A0ABZ2B199</accession>
<name>A0ABZ2B199_9TREE</name>
<feature type="compositionally biased region" description="Low complexity" evidence="1">
    <location>
        <begin position="209"/>
        <end position="223"/>
    </location>
</feature>
<feature type="compositionally biased region" description="Low complexity" evidence="1">
    <location>
        <begin position="231"/>
        <end position="241"/>
    </location>
</feature>
<dbReference type="EMBL" id="CP143816">
    <property type="protein sequence ID" value="WVO24474.1"/>
    <property type="molecule type" value="Genomic_DNA"/>
</dbReference>
<proteinExistence type="predicted"/>
<gene>
    <name evidence="2" type="ORF">IAS62_005842</name>
</gene>
<dbReference type="Proteomes" id="UP001432216">
    <property type="component" value="Chromosome 11"/>
</dbReference>
<protein>
    <submittedName>
        <fullName evidence="2">Uncharacterized protein</fullName>
    </submittedName>
</protein>
<keyword evidence="3" id="KW-1185">Reference proteome</keyword>
<evidence type="ECO:0000313" key="2">
    <source>
        <dbReference type="EMBL" id="WVO24474.1"/>
    </source>
</evidence>
<sequence length="312" mass="34398">MFKQQCFIPYSRFTGKDSRARNGEMATWINKLRVQWEPKDLMGRPLTWVQIICEKEGVMIRWRKRLGMGKRKEGQSYRDVSRKSCVLLYHALNLRHANLFTEDGTSDRPMPGLTSPVTSLKTGASAEACSCISPSPSPSIPPSSQMKLLFPCSSLSTSPCPSSIHSSSSKAPLHPPSIPIGILSSSLTPSPSISPSLLAAHTLPPPPISTSLPSPIPTANISPIPSPPPSSFSSSNNSLSSTKPFAAQSPTISSKMDPQLAEQLAKKEEQLAQWEKLKEQFHDDHYMMKTFNNQTIRISKEIEENKQLQGRM</sequence>
<dbReference type="GeneID" id="89992611"/>